<feature type="binding site" evidence="8">
    <location>
        <begin position="191"/>
        <end position="195"/>
    </location>
    <ligand>
        <name>GTP</name>
        <dbReference type="ChEBI" id="CHEBI:37565"/>
    </ligand>
</feature>
<evidence type="ECO:0000313" key="12">
    <source>
        <dbReference type="Proteomes" id="UP000003937"/>
    </source>
</evidence>
<evidence type="ECO:0000256" key="7">
    <source>
        <dbReference type="ARBA" id="ARBA00023134"/>
    </source>
</evidence>
<comment type="cofactor">
    <cofactor evidence="8">
        <name>Mg(2+)</name>
        <dbReference type="ChEBI" id="CHEBI:18420"/>
    </cofactor>
</comment>
<dbReference type="OrthoDB" id="9807318at2"/>
<dbReference type="PROSITE" id="PS00905">
    <property type="entry name" value="GTP1_OBG"/>
    <property type="match status" value="1"/>
</dbReference>
<dbReference type="GO" id="GO:0043022">
    <property type="term" value="F:ribosome binding"/>
    <property type="evidence" value="ECO:0007669"/>
    <property type="project" value="UniProtKB-ARBA"/>
</dbReference>
<dbReference type="EC" id="3.6.5.-" evidence="8"/>
<dbReference type="InterPro" id="IPR014100">
    <property type="entry name" value="GTP-bd_Obg/CgtA"/>
</dbReference>
<evidence type="ECO:0000256" key="6">
    <source>
        <dbReference type="ARBA" id="ARBA00022842"/>
    </source>
</evidence>
<dbReference type="FunFam" id="2.70.210.12:FF:000001">
    <property type="entry name" value="GTPase Obg"/>
    <property type="match status" value="1"/>
</dbReference>
<dbReference type="SUPFAM" id="SSF52540">
    <property type="entry name" value="P-loop containing nucleoside triphosphate hydrolases"/>
    <property type="match status" value="1"/>
</dbReference>
<evidence type="ECO:0000313" key="11">
    <source>
        <dbReference type="EMBL" id="AFP85360.1"/>
    </source>
</evidence>
<dbReference type="Proteomes" id="UP000003937">
    <property type="component" value="Chromosome"/>
</dbReference>
<dbReference type="InterPro" id="IPR006074">
    <property type="entry name" value="GTP1-OBG_CS"/>
</dbReference>
<dbReference type="GO" id="GO:0005525">
    <property type="term" value="F:GTP binding"/>
    <property type="evidence" value="ECO:0007669"/>
    <property type="project" value="UniProtKB-UniRule"/>
</dbReference>
<dbReference type="InterPro" id="IPR006073">
    <property type="entry name" value="GTP-bd"/>
</dbReference>
<dbReference type="InterPro" id="IPR031167">
    <property type="entry name" value="G_OBG"/>
</dbReference>
<name>J3TYE1_9ENTR</name>
<keyword evidence="2 8" id="KW-0963">Cytoplasm</keyword>
<gene>
    <name evidence="8" type="primary">obg</name>
    <name evidence="11" type="ORF">A35E_00035</name>
</gene>
<dbReference type="Pfam" id="PF01926">
    <property type="entry name" value="MMR_HSR1"/>
    <property type="match status" value="1"/>
</dbReference>
<sequence>MQFVDSINILVAGGDGGKGCISFRREKYIPRGGPDGGNGGDGGDVWLLADENLNSLVDYRFKKKFFAESGQNGKSRDCTGRRGKDVVIKVPVGTRILDVRTQAVIGDMTSHEQQLMIAKGGLRGLGNACFKSSTNRSPRKKTNGSPGEIREIGLELMLLADVGMVGLPNSGKSTFICAVSSARPKVGDYPFTTLIPTLGVVHLDNQQRFVISDIPGLIEGAANGSGLGLRFLKHLERCRILLHLVDLNPTDGSDPINNIQIIIKEMTHYSESLAIKAQWLVFNKNDLLKSGEGVSRAKSILKDLNWTEKYYVVSARRREGLSVLCQDLMAFVNAQQKD</sequence>
<dbReference type="AlphaFoldDB" id="J3TYE1"/>
<feature type="domain" description="OBG-type G" evidence="9">
    <location>
        <begin position="160"/>
        <end position="333"/>
    </location>
</feature>
<dbReference type="NCBIfam" id="NF008955">
    <property type="entry name" value="PRK12297.1"/>
    <property type="match status" value="1"/>
</dbReference>
<dbReference type="PROSITE" id="PS51883">
    <property type="entry name" value="OBG"/>
    <property type="match status" value="1"/>
</dbReference>
<feature type="binding site" evidence="8">
    <location>
        <begin position="314"/>
        <end position="316"/>
    </location>
    <ligand>
        <name>GTP</name>
        <dbReference type="ChEBI" id="CHEBI:37565"/>
    </ligand>
</feature>
<accession>J3TYE1</accession>
<protein>
    <recommendedName>
        <fullName evidence="8">GTPase Obg</fullName>
        <ecNumber evidence="8">3.6.5.-</ecNumber>
    </recommendedName>
    <alternativeName>
        <fullName evidence="8">GTP-binding protein Obg</fullName>
    </alternativeName>
</protein>
<dbReference type="PROSITE" id="PS51710">
    <property type="entry name" value="G_OBG"/>
    <property type="match status" value="1"/>
</dbReference>
<evidence type="ECO:0000256" key="8">
    <source>
        <dbReference type="HAMAP-Rule" id="MF_01454"/>
    </source>
</evidence>
<dbReference type="PIRSF" id="PIRSF002401">
    <property type="entry name" value="GTP_bd_Obg/CgtA"/>
    <property type="match status" value="1"/>
</dbReference>
<organism evidence="11 12">
    <name type="scientific">secondary endosymbiont of Heteropsylla cubana</name>
    <dbReference type="NCBI Taxonomy" id="134287"/>
    <lineage>
        <taxon>Bacteria</taxon>
        <taxon>Pseudomonadati</taxon>
        <taxon>Pseudomonadota</taxon>
        <taxon>Gammaproteobacteria</taxon>
        <taxon>Enterobacterales</taxon>
        <taxon>Enterobacteriaceae</taxon>
        <taxon>aphid secondary symbionts</taxon>
    </lineage>
</organism>
<comment type="similarity">
    <text evidence="1 8">Belongs to the TRAFAC class OBG-HflX-like GTPase superfamily. OBG GTPase family.</text>
</comment>
<dbReference type="PANTHER" id="PTHR11702">
    <property type="entry name" value="DEVELOPMENTALLY REGULATED GTP-BINDING PROTEIN-RELATED"/>
    <property type="match status" value="1"/>
</dbReference>
<dbReference type="CDD" id="cd01898">
    <property type="entry name" value="Obg"/>
    <property type="match status" value="1"/>
</dbReference>
<keyword evidence="7 8" id="KW-0342">GTP-binding</keyword>
<feature type="domain" description="Obg" evidence="10">
    <location>
        <begin position="1"/>
        <end position="159"/>
    </location>
</feature>
<dbReference type="Gene3D" id="2.70.210.12">
    <property type="entry name" value="GTP1/OBG domain"/>
    <property type="match status" value="1"/>
</dbReference>
<dbReference type="GO" id="GO:0000287">
    <property type="term" value="F:magnesium ion binding"/>
    <property type="evidence" value="ECO:0007669"/>
    <property type="project" value="InterPro"/>
</dbReference>
<evidence type="ECO:0000256" key="5">
    <source>
        <dbReference type="ARBA" id="ARBA00022801"/>
    </source>
</evidence>
<reference evidence="11 12" key="1">
    <citation type="journal article" date="2012" name="Mol. Biol. Evol.">
        <title>Genome reduction and co-evolution between the primary and secondary bacterial symbionts of psyllids.</title>
        <authorList>
            <person name="Sloan D.B."/>
            <person name="Moran N.A."/>
        </authorList>
    </citation>
    <scope>NUCLEOTIDE SEQUENCE [LARGE SCALE GENOMIC DNA]</scope>
    <source>
        <strain evidence="11">Hcub_S</strain>
    </source>
</reference>
<dbReference type="PRINTS" id="PR00326">
    <property type="entry name" value="GTP1OBG"/>
</dbReference>
<evidence type="ECO:0000256" key="4">
    <source>
        <dbReference type="ARBA" id="ARBA00022741"/>
    </source>
</evidence>
<comment type="subunit">
    <text evidence="8">Monomer.</text>
</comment>
<dbReference type="HOGENOM" id="CLU_011747_2_0_6"/>
<keyword evidence="3 8" id="KW-0479">Metal-binding</keyword>
<dbReference type="KEGG" id="sehc:A35E_00035"/>
<dbReference type="EMBL" id="CP003547">
    <property type="protein sequence ID" value="AFP85360.1"/>
    <property type="molecule type" value="Genomic_DNA"/>
</dbReference>
<evidence type="ECO:0000256" key="1">
    <source>
        <dbReference type="ARBA" id="ARBA00007699"/>
    </source>
</evidence>
<keyword evidence="12" id="KW-1185">Reference proteome</keyword>
<evidence type="ECO:0000259" key="9">
    <source>
        <dbReference type="PROSITE" id="PS51710"/>
    </source>
</evidence>
<feature type="binding site" evidence="8">
    <location>
        <begin position="283"/>
        <end position="286"/>
    </location>
    <ligand>
        <name>GTP</name>
        <dbReference type="ChEBI" id="CHEBI:37565"/>
    </ligand>
</feature>
<dbReference type="HAMAP" id="MF_01454">
    <property type="entry name" value="GTPase_Obg"/>
    <property type="match status" value="1"/>
</dbReference>
<dbReference type="GO" id="GO:0003924">
    <property type="term" value="F:GTPase activity"/>
    <property type="evidence" value="ECO:0007669"/>
    <property type="project" value="UniProtKB-UniRule"/>
</dbReference>
<dbReference type="STRING" id="134287.A35E_00035"/>
<dbReference type="Pfam" id="PF01018">
    <property type="entry name" value="GTP1_OBG"/>
    <property type="match status" value="1"/>
</dbReference>
<feature type="binding site" evidence="8">
    <location>
        <position position="193"/>
    </location>
    <ligand>
        <name>Mg(2+)</name>
        <dbReference type="ChEBI" id="CHEBI:18420"/>
    </ligand>
</feature>
<dbReference type="GO" id="GO:0042254">
    <property type="term" value="P:ribosome biogenesis"/>
    <property type="evidence" value="ECO:0007669"/>
    <property type="project" value="UniProtKB-UniRule"/>
</dbReference>
<dbReference type="InterPro" id="IPR006169">
    <property type="entry name" value="GTP1_OBG_dom"/>
</dbReference>
<feature type="binding site" evidence="8">
    <location>
        <begin position="213"/>
        <end position="216"/>
    </location>
    <ligand>
        <name>GTP</name>
        <dbReference type="ChEBI" id="CHEBI:37565"/>
    </ligand>
</feature>
<feature type="binding site" evidence="8">
    <location>
        <position position="173"/>
    </location>
    <ligand>
        <name>Mg(2+)</name>
        <dbReference type="ChEBI" id="CHEBI:18420"/>
    </ligand>
</feature>
<keyword evidence="4 8" id="KW-0547">Nucleotide-binding</keyword>
<dbReference type="NCBIfam" id="TIGR02729">
    <property type="entry name" value="Obg_CgtA"/>
    <property type="match status" value="1"/>
</dbReference>
<dbReference type="Gene3D" id="3.40.50.300">
    <property type="entry name" value="P-loop containing nucleotide triphosphate hydrolases"/>
    <property type="match status" value="1"/>
</dbReference>
<dbReference type="GO" id="GO:0005737">
    <property type="term" value="C:cytoplasm"/>
    <property type="evidence" value="ECO:0007669"/>
    <property type="project" value="UniProtKB-SubCell"/>
</dbReference>
<comment type="function">
    <text evidence="8">An essential GTPase which binds GTP, GDP and possibly (p)ppGpp with moderate affinity, with high nucleotide exchange rates and a fairly low GTP hydrolysis rate. Plays a role in control of the cell cycle, stress response, ribosome biogenesis and in those bacteria that undergo differentiation, in morphogenesis control.</text>
</comment>
<proteinExistence type="inferred from homology"/>
<dbReference type="SUPFAM" id="SSF82051">
    <property type="entry name" value="Obg GTP-binding protein N-terminal domain"/>
    <property type="match status" value="1"/>
</dbReference>
<dbReference type="PANTHER" id="PTHR11702:SF31">
    <property type="entry name" value="MITOCHONDRIAL RIBOSOME-ASSOCIATED GTPASE 2"/>
    <property type="match status" value="1"/>
</dbReference>
<evidence type="ECO:0000256" key="3">
    <source>
        <dbReference type="ARBA" id="ARBA00022723"/>
    </source>
</evidence>
<dbReference type="InterPro" id="IPR045086">
    <property type="entry name" value="OBG_GTPase"/>
</dbReference>
<evidence type="ECO:0000256" key="2">
    <source>
        <dbReference type="ARBA" id="ARBA00022490"/>
    </source>
</evidence>
<dbReference type="InterPro" id="IPR027417">
    <property type="entry name" value="P-loop_NTPase"/>
</dbReference>
<dbReference type="RefSeq" id="WP_014888657.1">
    <property type="nucleotide sequence ID" value="NC_018420.1"/>
</dbReference>
<dbReference type="InterPro" id="IPR036726">
    <property type="entry name" value="GTP1_OBG_dom_sf"/>
</dbReference>
<dbReference type="NCBIfam" id="NF008956">
    <property type="entry name" value="PRK12299.1"/>
    <property type="match status" value="1"/>
</dbReference>
<evidence type="ECO:0000259" key="10">
    <source>
        <dbReference type="PROSITE" id="PS51883"/>
    </source>
</evidence>
<keyword evidence="5 8" id="KW-0378">Hydrolase</keyword>
<keyword evidence="6 8" id="KW-0460">Magnesium</keyword>
<dbReference type="PATRIC" id="fig|134287.3.peg.35"/>
<feature type="binding site" evidence="8">
    <location>
        <begin position="166"/>
        <end position="173"/>
    </location>
    <ligand>
        <name>GTP</name>
        <dbReference type="ChEBI" id="CHEBI:37565"/>
    </ligand>
</feature>
<comment type="subcellular location">
    <subcellularLocation>
        <location evidence="8">Cytoplasm</location>
    </subcellularLocation>
</comment>